<dbReference type="InterPro" id="IPR036640">
    <property type="entry name" value="ABC1_TM_sf"/>
</dbReference>
<dbReference type="PANTHER" id="PTHR24221:SF397">
    <property type="entry name" value="ABC TRANSPORTER, ATP-BINDING TRANSMEMBRANE PROTEIN"/>
    <property type="match status" value="1"/>
</dbReference>
<dbReference type="RefSeq" id="WP_092560576.1">
    <property type="nucleotide sequence ID" value="NZ_FOYZ01000007.1"/>
</dbReference>
<dbReference type="GO" id="GO:0034040">
    <property type="term" value="F:ATPase-coupled lipid transmembrane transporter activity"/>
    <property type="evidence" value="ECO:0007669"/>
    <property type="project" value="TreeGrafter"/>
</dbReference>
<dbReference type="Pfam" id="PF00664">
    <property type="entry name" value="ABC_membrane"/>
    <property type="match status" value="1"/>
</dbReference>
<evidence type="ECO:0000256" key="6">
    <source>
        <dbReference type="ARBA" id="ARBA00022840"/>
    </source>
</evidence>
<evidence type="ECO:0000256" key="2">
    <source>
        <dbReference type="ARBA" id="ARBA00022448"/>
    </source>
</evidence>
<dbReference type="Pfam" id="PF00005">
    <property type="entry name" value="ABC_tran"/>
    <property type="match status" value="1"/>
</dbReference>
<dbReference type="SUPFAM" id="SSF52540">
    <property type="entry name" value="P-loop containing nucleoside triphosphate hydrolases"/>
    <property type="match status" value="1"/>
</dbReference>
<dbReference type="Proteomes" id="UP000199659">
    <property type="component" value="Unassembled WGS sequence"/>
</dbReference>
<keyword evidence="5" id="KW-0547">Nucleotide-binding</keyword>
<keyword evidence="13" id="KW-1185">Reference proteome</keyword>
<reference evidence="12 13" key="1">
    <citation type="submission" date="2016-10" db="EMBL/GenBank/DDBJ databases">
        <authorList>
            <person name="de Groot N.N."/>
        </authorList>
    </citation>
    <scope>NUCLEOTIDE SEQUENCE [LARGE SCALE GENOMIC DNA]</scope>
    <source>
        <strain evidence="12 13">743A</strain>
    </source>
</reference>
<evidence type="ECO:0000313" key="12">
    <source>
        <dbReference type="EMBL" id="SFR83540.1"/>
    </source>
</evidence>
<evidence type="ECO:0000256" key="9">
    <source>
        <dbReference type="SAM" id="Phobius"/>
    </source>
</evidence>
<dbReference type="PROSITE" id="PS50929">
    <property type="entry name" value="ABC_TM1F"/>
    <property type="match status" value="1"/>
</dbReference>
<dbReference type="PROSITE" id="PS00211">
    <property type="entry name" value="ABC_TRANSPORTER_1"/>
    <property type="match status" value="1"/>
</dbReference>
<dbReference type="AlphaFoldDB" id="A0A1I6JYD3"/>
<dbReference type="Gene3D" id="3.40.50.300">
    <property type="entry name" value="P-loop containing nucleotide triphosphate hydrolases"/>
    <property type="match status" value="1"/>
</dbReference>
<dbReference type="GO" id="GO:0140359">
    <property type="term" value="F:ABC-type transporter activity"/>
    <property type="evidence" value="ECO:0007669"/>
    <property type="project" value="InterPro"/>
</dbReference>
<evidence type="ECO:0000259" key="11">
    <source>
        <dbReference type="PROSITE" id="PS50929"/>
    </source>
</evidence>
<keyword evidence="4 9" id="KW-0812">Transmembrane</keyword>
<keyword evidence="2" id="KW-0813">Transport</keyword>
<dbReference type="PROSITE" id="PS50893">
    <property type="entry name" value="ABC_TRANSPORTER_2"/>
    <property type="match status" value="1"/>
</dbReference>
<dbReference type="InterPro" id="IPR011527">
    <property type="entry name" value="ABC1_TM_dom"/>
</dbReference>
<feature type="transmembrane region" description="Helical" evidence="9">
    <location>
        <begin position="51"/>
        <end position="68"/>
    </location>
</feature>
<feature type="transmembrane region" description="Helical" evidence="9">
    <location>
        <begin position="12"/>
        <end position="35"/>
    </location>
</feature>
<keyword evidence="3" id="KW-1003">Cell membrane</keyword>
<dbReference type="InterPro" id="IPR003593">
    <property type="entry name" value="AAA+_ATPase"/>
</dbReference>
<feature type="transmembrane region" description="Helical" evidence="9">
    <location>
        <begin position="156"/>
        <end position="173"/>
    </location>
</feature>
<dbReference type="InterPro" id="IPR039421">
    <property type="entry name" value="Type_1_exporter"/>
</dbReference>
<sequence length="569" mass="63362">MKAREVMKKNKKFYLSIGFNVIEGILSGCNFMILYRTMQALWEDSMNVKKLVTLTGILLLVFLVRLVIFTTGYTQGQIGGAGVSKNIRIFLGDKMKNISLSRFSQSQTGEYINVATADVNNYETILTHRAGDIVKNITLVTMVIVFISVIFWNVGLVLLIGSLLLIPTLWLSFRSVKKYGNKKNQILSDNVSNITEYITGIQTFRAYGIGGTKNKTVIKSMYAYSDISYVYEKMVIPIGTGYSILEWLCLPLAIMIGGSGWLTGNLNVVDFLMVSIIPVFSCKLNSTIFVDLTSYKNLMISKFHVTQVIDEKEEEKNERPFSPASHDIEFDHVSFAYQENEPVLKEVSFKAENQKLTALIGDSGSGKSTILNLLSKYYEPIAGDIKIGGVSTKGIHAEKVLEHISMVDQEVFLFNDTIKNNIRYARPSAADTEIIEACRLANCDGFISKMEKGYDTPVGENGNQLSGGERQRISIARAILKDSPVLLLDEATASLDIENELAVKEAIRNLLKAKKTVIMIAHTLSIVQKANQILVLSNGKIVEQGNHEELLCKKGKYSLMWSAEEKIAI</sequence>
<feature type="domain" description="ABC transmembrane type-1" evidence="11">
    <location>
        <begin position="15"/>
        <end position="276"/>
    </location>
</feature>
<evidence type="ECO:0000256" key="5">
    <source>
        <dbReference type="ARBA" id="ARBA00022741"/>
    </source>
</evidence>
<dbReference type="EMBL" id="FOYZ01000007">
    <property type="protein sequence ID" value="SFR83540.1"/>
    <property type="molecule type" value="Genomic_DNA"/>
</dbReference>
<proteinExistence type="predicted"/>
<evidence type="ECO:0000256" key="7">
    <source>
        <dbReference type="ARBA" id="ARBA00022989"/>
    </source>
</evidence>
<gene>
    <name evidence="12" type="ORF">SAMN05661086_02037</name>
</gene>
<feature type="transmembrane region" description="Helical" evidence="9">
    <location>
        <begin position="244"/>
        <end position="262"/>
    </location>
</feature>
<name>A0A1I6JYD3_9FIRM</name>
<keyword evidence="6 12" id="KW-0067">ATP-binding</keyword>
<evidence type="ECO:0000313" key="13">
    <source>
        <dbReference type="Proteomes" id="UP000199659"/>
    </source>
</evidence>
<protein>
    <submittedName>
        <fullName evidence="12">ATP-binding cassette, subfamily B</fullName>
    </submittedName>
</protein>
<evidence type="ECO:0000256" key="3">
    <source>
        <dbReference type="ARBA" id="ARBA00022475"/>
    </source>
</evidence>
<dbReference type="Gene3D" id="1.20.1560.10">
    <property type="entry name" value="ABC transporter type 1, transmembrane domain"/>
    <property type="match status" value="2"/>
</dbReference>
<dbReference type="OrthoDB" id="9762778at2"/>
<dbReference type="STRING" id="37658.SAMN05661086_02037"/>
<evidence type="ECO:0000256" key="1">
    <source>
        <dbReference type="ARBA" id="ARBA00004651"/>
    </source>
</evidence>
<dbReference type="GO" id="GO:0005524">
    <property type="term" value="F:ATP binding"/>
    <property type="evidence" value="ECO:0007669"/>
    <property type="project" value="UniProtKB-KW"/>
</dbReference>
<dbReference type="InterPro" id="IPR027417">
    <property type="entry name" value="P-loop_NTPase"/>
</dbReference>
<feature type="transmembrane region" description="Helical" evidence="9">
    <location>
        <begin position="133"/>
        <end position="150"/>
    </location>
</feature>
<feature type="domain" description="ABC transporter" evidence="10">
    <location>
        <begin position="328"/>
        <end position="563"/>
    </location>
</feature>
<keyword evidence="7 9" id="KW-1133">Transmembrane helix</keyword>
<dbReference type="SUPFAM" id="SSF90123">
    <property type="entry name" value="ABC transporter transmembrane region"/>
    <property type="match status" value="1"/>
</dbReference>
<evidence type="ECO:0000256" key="4">
    <source>
        <dbReference type="ARBA" id="ARBA00022692"/>
    </source>
</evidence>
<organism evidence="12 13">
    <name type="scientific">Anaeromicropila populeti</name>
    <dbReference type="NCBI Taxonomy" id="37658"/>
    <lineage>
        <taxon>Bacteria</taxon>
        <taxon>Bacillati</taxon>
        <taxon>Bacillota</taxon>
        <taxon>Clostridia</taxon>
        <taxon>Lachnospirales</taxon>
        <taxon>Lachnospiraceae</taxon>
        <taxon>Anaeromicropila</taxon>
    </lineage>
</organism>
<accession>A0A1I6JYD3</accession>
<dbReference type="InterPro" id="IPR017871">
    <property type="entry name" value="ABC_transporter-like_CS"/>
</dbReference>
<evidence type="ECO:0000256" key="8">
    <source>
        <dbReference type="ARBA" id="ARBA00023136"/>
    </source>
</evidence>
<dbReference type="GO" id="GO:0016887">
    <property type="term" value="F:ATP hydrolysis activity"/>
    <property type="evidence" value="ECO:0007669"/>
    <property type="project" value="InterPro"/>
</dbReference>
<dbReference type="GO" id="GO:0005886">
    <property type="term" value="C:plasma membrane"/>
    <property type="evidence" value="ECO:0007669"/>
    <property type="project" value="UniProtKB-SubCell"/>
</dbReference>
<evidence type="ECO:0000259" key="10">
    <source>
        <dbReference type="PROSITE" id="PS50893"/>
    </source>
</evidence>
<comment type="subcellular location">
    <subcellularLocation>
        <location evidence="1">Cell membrane</location>
        <topology evidence="1">Multi-pass membrane protein</topology>
    </subcellularLocation>
</comment>
<keyword evidence="8 9" id="KW-0472">Membrane</keyword>
<dbReference type="SMART" id="SM00382">
    <property type="entry name" value="AAA"/>
    <property type="match status" value="1"/>
</dbReference>
<dbReference type="FunFam" id="3.40.50.300:FF:000221">
    <property type="entry name" value="Multidrug ABC transporter ATP-binding protein"/>
    <property type="match status" value="1"/>
</dbReference>
<dbReference type="InterPro" id="IPR003439">
    <property type="entry name" value="ABC_transporter-like_ATP-bd"/>
</dbReference>
<dbReference type="PANTHER" id="PTHR24221">
    <property type="entry name" value="ATP-BINDING CASSETTE SUB-FAMILY B"/>
    <property type="match status" value="1"/>
</dbReference>